<feature type="compositionally biased region" description="Low complexity" evidence="6">
    <location>
        <begin position="248"/>
        <end position="258"/>
    </location>
</feature>
<feature type="region of interest" description="Disordered" evidence="6">
    <location>
        <begin position="413"/>
        <end position="438"/>
    </location>
</feature>
<dbReference type="OrthoDB" id="295274at2759"/>
<comment type="subcellular location">
    <subcellularLocation>
        <location evidence="1">Nucleus</location>
    </subcellularLocation>
</comment>
<evidence type="ECO:0000259" key="7">
    <source>
        <dbReference type="PROSITE" id="PS50217"/>
    </source>
</evidence>
<proteinExistence type="predicted"/>
<feature type="compositionally biased region" description="Low complexity" evidence="6">
    <location>
        <begin position="425"/>
        <end position="436"/>
    </location>
</feature>
<dbReference type="GO" id="GO:0005634">
    <property type="term" value="C:nucleus"/>
    <property type="evidence" value="ECO:0007669"/>
    <property type="project" value="UniProtKB-SubCell"/>
</dbReference>
<dbReference type="PROSITE" id="PS00036">
    <property type="entry name" value="BZIP_BASIC"/>
    <property type="match status" value="1"/>
</dbReference>
<dbReference type="PANTHER" id="PTHR19304">
    <property type="entry name" value="CYCLIC-AMP RESPONSE ELEMENT BINDING PROTEIN"/>
    <property type="match status" value="1"/>
</dbReference>
<dbReference type="SMART" id="SM00338">
    <property type="entry name" value="BRLZ"/>
    <property type="match status" value="1"/>
</dbReference>
<dbReference type="SUPFAM" id="SSF57959">
    <property type="entry name" value="Leucine zipper domain"/>
    <property type="match status" value="1"/>
</dbReference>
<feature type="domain" description="BZIP" evidence="7">
    <location>
        <begin position="320"/>
        <end position="383"/>
    </location>
</feature>
<evidence type="ECO:0000256" key="1">
    <source>
        <dbReference type="ARBA" id="ARBA00004123"/>
    </source>
</evidence>
<organism evidence="8 9">
    <name type="scientific">Choiromyces venosus 120613-1</name>
    <dbReference type="NCBI Taxonomy" id="1336337"/>
    <lineage>
        <taxon>Eukaryota</taxon>
        <taxon>Fungi</taxon>
        <taxon>Dikarya</taxon>
        <taxon>Ascomycota</taxon>
        <taxon>Pezizomycotina</taxon>
        <taxon>Pezizomycetes</taxon>
        <taxon>Pezizales</taxon>
        <taxon>Tuberaceae</taxon>
        <taxon>Choiromyces</taxon>
    </lineage>
</organism>
<dbReference type="EMBL" id="ML120428">
    <property type="protein sequence ID" value="RPA95233.1"/>
    <property type="molecule type" value="Genomic_DNA"/>
</dbReference>
<feature type="compositionally biased region" description="Polar residues" evidence="6">
    <location>
        <begin position="78"/>
        <end position="102"/>
    </location>
</feature>
<feature type="compositionally biased region" description="Basic and acidic residues" evidence="6">
    <location>
        <begin position="311"/>
        <end position="323"/>
    </location>
</feature>
<dbReference type="CDD" id="cd14687">
    <property type="entry name" value="bZIP_ATF2"/>
    <property type="match status" value="1"/>
</dbReference>
<evidence type="ECO:0000256" key="2">
    <source>
        <dbReference type="ARBA" id="ARBA00023015"/>
    </source>
</evidence>
<evidence type="ECO:0000256" key="4">
    <source>
        <dbReference type="ARBA" id="ARBA00023242"/>
    </source>
</evidence>
<keyword evidence="3" id="KW-0804">Transcription</keyword>
<dbReference type="InterPro" id="IPR004827">
    <property type="entry name" value="bZIP"/>
</dbReference>
<accession>A0A3N4JAC8</accession>
<evidence type="ECO:0000256" key="3">
    <source>
        <dbReference type="ARBA" id="ARBA00023163"/>
    </source>
</evidence>
<name>A0A3N4JAC8_9PEZI</name>
<feature type="compositionally biased region" description="Basic residues" evidence="6">
    <location>
        <begin position="293"/>
        <end position="310"/>
    </location>
</feature>
<feature type="coiled-coil region" evidence="5">
    <location>
        <begin position="334"/>
        <end position="361"/>
    </location>
</feature>
<reference evidence="8 9" key="1">
    <citation type="journal article" date="2018" name="Nat. Ecol. Evol.">
        <title>Pezizomycetes genomes reveal the molecular basis of ectomycorrhizal truffle lifestyle.</title>
        <authorList>
            <person name="Murat C."/>
            <person name="Payen T."/>
            <person name="Noel B."/>
            <person name="Kuo A."/>
            <person name="Morin E."/>
            <person name="Chen J."/>
            <person name="Kohler A."/>
            <person name="Krizsan K."/>
            <person name="Balestrini R."/>
            <person name="Da Silva C."/>
            <person name="Montanini B."/>
            <person name="Hainaut M."/>
            <person name="Levati E."/>
            <person name="Barry K.W."/>
            <person name="Belfiori B."/>
            <person name="Cichocki N."/>
            <person name="Clum A."/>
            <person name="Dockter R.B."/>
            <person name="Fauchery L."/>
            <person name="Guy J."/>
            <person name="Iotti M."/>
            <person name="Le Tacon F."/>
            <person name="Lindquist E.A."/>
            <person name="Lipzen A."/>
            <person name="Malagnac F."/>
            <person name="Mello A."/>
            <person name="Molinier V."/>
            <person name="Miyauchi S."/>
            <person name="Poulain J."/>
            <person name="Riccioni C."/>
            <person name="Rubini A."/>
            <person name="Sitrit Y."/>
            <person name="Splivallo R."/>
            <person name="Traeger S."/>
            <person name="Wang M."/>
            <person name="Zifcakova L."/>
            <person name="Wipf D."/>
            <person name="Zambonelli A."/>
            <person name="Paolocci F."/>
            <person name="Nowrousian M."/>
            <person name="Ottonello S."/>
            <person name="Baldrian P."/>
            <person name="Spatafora J.W."/>
            <person name="Henrissat B."/>
            <person name="Nagy L.G."/>
            <person name="Aury J.M."/>
            <person name="Wincker P."/>
            <person name="Grigoriev I.V."/>
            <person name="Bonfante P."/>
            <person name="Martin F.M."/>
        </authorList>
    </citation>
    <scope>NUCLEOTIDE SEQUENCE [LARGE SCALE GENOMIC DNA]</scope>
    <source>
        <strain evidence="8 9">120613-1</strain>
    </source>
</reference>
<keyword evidence="9" id="KW-1185">Reference proteome</keyword>
<dbReference type="GO" id="GO:0003700">
    <property type="term" value="F:DNA-binding transcription factor activity"/>
    <property type="evidence" value="ECO:0007669"/>
    <property type="project" value="InterPro"/>
</dbReference>
<gene>
    <name evidence="8" type="ORF">L873DRAFT_1837256</name>
</gene>
<dbReference type="Pfam" id="PF00170">
    <property type="entry name" value="bZIP_1"/>
    <property type="match status" value="1"/>
</dbReference>
<evidence type="ECO:0000256" key="5">
    <source>
        <dbReference type="SAM" id="Coils"/>
    </source>
</evidence>
<evidence type="ECO:0000313" key="8">
    <source>
        <dbReference type="EMBL" id="RPA95233.1"/>
    </source>
</evidence>
<feature type="region of interest" description="Disordered" evidence="6">
    <location>
        <begin position="40"/>
        <end position="102"/>
    </location>
</feature>
<feature type="compositionally biased region" description="Gly residues" evidence="6">
    <location>
        <begin position="269"/>
        <end position="290"/>
    </location>
</feature>
<keyword evidence="5" id="KW-0175">Coiled coil</keyword>
<dbReference type="AlphaFoldDB" id="A0A3N4JAC8"/>
<keyword evidence="2" id="KW-0805">Transcription regulation</keyword>
<dbReference type="STRING" id="1336337.A0A3N4JAC8"/>
<sequence>MDISIALAQQSAALNTPGFFASAFMEMNIFEQCFSAAAPSDPKNNNASTITPSISINTTSSSSAATSAQVAPPSSSPGSLNPITPVSASQLPTLSPKSTMDNYNSDDYSLPTIFGGVDHTGASREEIERRYGQNRWATQMVDTTAVVQPSVIQPHLSPPYSPQTRSPTERLLMPSVEMGDTMSPLHNMLVNYSTETRSAHGQITPPEDPIIPLTPGQQGGGIFDDDDDNDTFNQEYTILTGAQHHQPSSSSSRNNNNNQPSAETDSSGRGMGMGTGGGVGRGGGETGGVVGRPRGRTNNRGRSSSRRCKKTGADDESAKEAKRQKFLERNRIAASKCRRKKKQWTQNLEDTAREVQALSKTLNKHVSVLRDELLHLKGELLKHNGCSCERIKQYLMNEATRVVEGSSAATASAATASSGTNALHQTSRQRQMSQSSDLGFSAQFDDLSDTSSVRFAMDSRSPEDTGGGMGL</sequence>
<dbReference type="PROSITE" id="PS50217">
    <property type="entry name" value="BZIP"/>
    <property type="match status" value="1"/>
</dbReference>
<evidence type="ECO:0000256" key="6">
    <source>
        <dbReference type="SAM" id="MobiDB-lite"/>
    </source>
</evidence>
<protein>
    <recommendedName>
        <fullName evidence="7">BZIP domain-containing protein</fullName>
    </recommendedName>
</protein>
<dbReference type="Gene3D" id="1.20.5.170">
    <property type="match status" value="1"/>
</dbReference>
<dbReference type="InterPro" id="IPR046347">
    <property type="entry name" value="bZIP_sf"/>
</dbReference>
<evidence type="ECO:0000313" key="9">
    <source>
        <dbReference type="Proteomes" id="UP000276215"/>
    </source>
</evidence>
<feature type="region of interest" description="Disordered" evidence="6">
    <location>
        <begin position="196"/>
        <end position="323"/>
    </location>
</feature>
<feature type="compositionally biased region" description="Low complexity" evidence="6">
    <location>
        <begin position="44"/>
        <end position="77"/>
    </location>
</feature>
<dbReference type="Proteomes" id="UP000276215">
    <property type="component" value="Unassembled WGS sequence"/>
</dbReference>
<keyword evidence="4" id="KW-0539">Nucleus</keyword>
<dbReference type="InterPro" id="IPR051027">
    <property type="entry name" value="bZIP_transcription_factors"/>
</dbReference>